<accession>Q10WI2</accession>
<sequence length="92" mass="10435">MVHKFYIIYKSRVELIPTNLGSDDPEVGPLTIHWIAIANLTLEICSNRNWIALQISSLVSTLVMRAYPKLLFQVGVYYLIFCSGPCNLLGDY</sequence>
<organism evidence="1">
    <name type="scientific">Trichodesmium erythraeum (strain IMS101)</name>
    <dbReference type="NCBI Taxonomy" id="203124"/>
    <lineage>
        <taxon>Bacteria</taxon>
        <taxon>Bacillati</taxon>
        <taxon>Cyanobacteriota</taxon>
        <taxon>Cyanophyceae</taxon>
        <taxon>Oscillatoriophycideae</taxon>
        <taxon>Oscillatoriales</taxon>
        <taxon>Microcoleaceae</taxon>
        <taxon>Trichodesmium</taxon>
    </lineage>
</organism>
<proteinExistence type="predicted"/>
<gene>
    <name evidence="1" type="ordered locus">Tery_4404</name>
</gene>
<protein>
    <submittedName>
        <fullName evidence="1">Uncharacterized protein</fullName>
    </submittedName>
</protein>
<dbReference type="AlphaFoldDB" id="Q10WI2"/>
<name>Q10WI2_TRIEI</name>
<dbReference type="KEGG" id="ter:Tery_4404"/>
<evidence type="ECO:0000313" key="1">
    <source>
        <dbReference type="EMBL" id="ABG53392.1"/>
    </source>
</evidence>
<dbReference type="HOGENOM" id="CLU_2412320_0_0_3"/>
<reference evidence="1" key="1">
    <citation type="submission" date="2006-06" db="EMBL/GenBank/DDBJ databases">
        <title>Complete sequence of Trichodesmium erythraeum IMS101.</title>
        <authorList>
            <consortium name="US DOE Joint Genome Institute"/>
            <person name="Copeland A."/>
            <person name="Lucas S."/>
            <person name="Lapidus A."/>
            <person name="Barry K."/>
            <person name="Detter J.C."/>
            <person name="Glavina del Rio T."/>
            <person name="Hammon N."/>
            <person name="Israni S."/>
            <person name="Dalin E."/>
            <person name="Tice H."/>
            <person name="Pitluck S."/>
            <person name="Kiss H."/>
            <person name="Munk A.C."/>
            <person name="Brettin T."/>
            <person name="Bruce D."/>
            <person name="Han C."/>
            <person name="Tapia R."/>
            <person name="Gilna P."/>
            <person name="Schmutz J."/>
            <person name="Larimer F."/>
            <person name="Land M."/>
            <person name="Hauser L."/>
            <person name="Kyrpides N."/>
            <person name="Kim E."/>
            <person name="Richardson P."/>
        </authorList>
    </citation>
    <scope>NUCLEOTIDE SEQUENCE [LARGE SCALE GENOMIC DNA]</scope>
    <source>
        <strain evidence="1">IMS101</strain>
    </source>
</reference>
<dbReference type="EMBL" id="CP000393">
    <property type="protein sequence ID" value="ABG53392.1"/>
    <property type="molecule type" value="Genomic_DNA"/>
</dbReference>